<feature type="compositionally biased region" description="Low complexity" evidence="1">
    <location>
        <begin position="58"/>
        <end position="87"/>
    </location>
</feature>
<feature type="region of interest" description="Disordered" evidence="1">
    <location>
        <begin position="29"/>
        <end position="87"/>
    </location>
</feature>
<dbReference type="PROSITE" id="PS51257">
    <property type="entry name" value="PROKAR_LIPOPROTEIN"/>
    <property type="match status" value="1"/>
</dbReference>
<dbReference type="PANTHER" id="PTHR24637">
    <property type="entry name" value="COLLAGEN"/>
    <property type="match status" value="1"/>
</dbReference>
<protein>
    <recommendedName>
        <fullName evidence="4">Collagen-like protein</fullName>
    </recommendedName>
</protein>
<feature type="compositionally biased region" description="Gly residues" evidence="1">
    <location>
        <begin position="42"/>
        <end position="57"/>
    </location>
</feature>
<dbReference type="EMBL" id="RPDH01000002">
    <property type="protein sequence ID" value="RPE09099.1"/>
    <property type="molecule type" value="Genomic_DNA"/>
</dbReference>
<comment type="caution">
    <text evidence="2">The sequence shown here is derived from an EMBL/GenBank/DDBJ whole genome shotgun (WGS) entry which is preliminary data.</text>
</comment>
<proteinExistence type="predicted"/>
<dbReference type="AlphaFoldDB" id="A0A3N4PQT5"/>
<evidence type="ECO:0000256" key="1">
    <source>
        <dbReference type="SAM" id="MobiDB-lite"/>
    </source>
</evidence>
<evidence type="ECO:0000313" key="2">
    <source>
        <dbReference type="EMBL" id="RPE09099.1"/>
    </source>
</evidence>
<dbReference type="PANTHER" id="PTHR24637:SF421">
    <property type="entry name" value="CUTICLE COLLAGEN DPY-2"/>
    <property type="match status" value="1"/>
</dbReference>
<gene>
    <name evidence="2" type="ORF">EGT74_19005</name>
</gene>
<reference evidence="2 3" key="1">
    <citation type="submission" date="2018-11" db="EMBL/GenBank/DDBJ databases">
        <title>Chitinophaga lutea sp.nov., isolate from arsenic contaminated soil.</title>
        <authorList>
            <person name="Zong Y."/>
        </authorList>
    </citation>
    <scope>NUCLEOTIDE SEQUENCE [LARGE SCALE GENOMIC DNA]</scope>
    <source>
        <strain evidence="2 3">ZY74</strain>
    </source>
</reference>
<name>A0A3N4PQT5_9BACT</name>
<keyword evidence="3" id="KW-1185">Reference proteome</keyword>
<dbReference type="Proteomes" id="UP000278351">
    <property type="component" value="Unassembled WGS sequence"/>
</dbReference>
<evidence type="ECO:0008006" key="4">
    <source>
        <dbReference type="Google" id="ProtNLM"/>
    </source>
</evidence>
<sequence>MQVTTMKLSNIICLGILSACLIVTGCRKEGPAGPQGNPGETGAPGPGGAQGPGGPAGPAGATGATGAQGPQGPQGPVGATGPQGVQGAPGNANVVQYTYGSVSFSGETDYLITGLSKGKADSSIVLAYFNASTEIPSAWRLVPGPGPMSAYETNGVFYQPGPTWPYYYRVRVMKPDNSALYPQPVTWPRFRIFIVPASSILPGGKHAGGPDVNDYEAVRKYYGFSE</sequence>
<organism evidence="2 3">
    <name type="scientific">Chitinophaga lutea</name>
    <dbReference type="NCBI Taxonomy" id="2488634"/>
    <lineage>
        <taxon>Bacteria</taxon>
        <taxon>Pseudomonadati</taxon>
        <taxon>Bacteroidota</taxon>
        <taxon>Chitinophagia</taxon>
        <taxon>Chitinophagales</taxon>
        <taxon>Chitinophagaceae</taxon>
        <taxon>Chitinophaga</taxon>
    </lineage>
</organism>
<evidence type="ECO:0000313" key="3">
    <source>
        <dbReference type="Proteomes" id="UP000278351"/>
    </source>
</evidence>
<accession>A0A3N4PQT5</accession>